<keyword evidence="3 5" id="KW-0687">Ribonucleoprotein</keyword>
<organism evidence="7 9">
    <name type="scientific">Acetobacter ghanensis</name>
    <dbReference type="NCBI Taxonomy" id="431306"/>
    <lineage>
        <taxon>Bacteria</taxon>
        <taxon>Pseudomonadati</taxon>
        <taxon>Pseudomonadota</taxon>
        <taxon>Alphaproteobacteria</taxon>
        <taxon>Acetobacterales</taxon>
        <taxon>Acetobacteraceae</taxon>
        <taxon>Acetobacter</taxon>
    </lineage>
</organism>
<dbReference type="HAMAP" id="MF_00391">
    <property type="entry name" value="Ribosomal_bL34"/>
    <property type="match status" value="1"/>
</dbReference>
<evidence type="ECO:0000256" key="1">
    <source>
        <dbReference type="ARBA" id="ARBA00010111"/>
    </source>
</evidence>
<reference evidence="8 10" key="3">
    <citation type="journal article" date="2020" name="Int. J. Syst. Evol. Microbiol.">
        <title>Novel acetic acid bacteria from cider fermentations: Acetobacter conturbans sp. nov. and Acetobacter fallax sp. nov.</title>
        <authorList>
            <person name="Sombolestani A.S."/>
            <person name="Cleenwerck I."/>
            <person name="Cnockaert M."/>
            <person name="Borremans W."/>
            <person name="Wieme A.D."/>
            <person name="De Vuyst L."/>
            <person name="Vandamme P."/>
        </authorList>
    </citation>
    <scope>NUCLEOTIDE SEQUENCE [LARGE SCALE GENOMIC DNA]</scope>
    <source>
        <strain evidence="8 10">LMG 23848</strain>
    </source>
</reference>
<dbReference type="OrthoDB" id="9804164at2"/>
<reference evidence="7" key="2">
    <citation type="submission" date="2014-09" db="EMBL/GenBank/DDBJ databases">
        <authorList>
            <person name="Magalhaes I.L.F."/>
            <person name="Oliveira U."/>
            <person name="Santos F.R."/>
            <person name="Vidigal T.H.D.A."/>
            <person name="Brescovit A.D."/>
            <person name="Santos A.J."/>
        </authorList>
    </citation>
    <scope>NUCLEOTIDE SEQUENCE</scope>
    <source>
        <strain evidence="7">LMG 23848T</strain>
    </source>
</reference>
<dbReference type="GO" id="GO:1990904">
    <property type="term" value="C:ribonucleoprotein complex"/>
    <property type="evidence" value="ECO:0007669"/>
    <property type="project" value="UniProtKB-KW"/>
</dbReference>
<dbReference type="AlphaFoldDB" id="A0A0U5F3F7"/>
<evidence type="ECO:0000256" key="3">
    <source>
        <dbReference type="ARBA" id="ARBA00023274"/>
    </source>
</evidence>
<gene>
    <name evidence="5 7" type="primary">rpmH</name>
    <name evidence="7" type="ORF">AGA_1162</name>
    <name evidence="8" type="ORF">GOB80_03020</name>
</gene>
<evidence type="ECO:0000256" key="5">
    <source>
        <dbReference type="HAMAP-Rule" id="MF_00391"/>
    </source>
</evidence>
<dbReference type="PANTHER" id="PTHR14503">
    <property type="entry name" value="MITOCHONDRIAL RIBOSOMAL PROTEIN 34 FAMILY MEMBER"/>
    <property type="match status" value="1"/>
</dbReference>
<dbReference type="GO" id="GO:0006412">
    <property type="term" value="P:translation"/>
    <property type="evidence" value="ECO:0007669"/>
    <property type="project" value="UniProtKB-UniRule"/>
</dbReference>
<dbReference type="Gene3D" id="1.10.287.3980">
    <property type="match status" value="1"/>
</dbReference>
<dbReference type="PROSITE" id="PS00784">
    <property type="entry name" value="RIBOSOMAL_L34"/>
    <property type="match status" value="1"/>
</dbReference>
<evidence type="ECO:0000256" key="2">
    <source>
        <dbReference type="ARBA" id="ARBA00022980"/>
    </source>
</evidence>
<evidence type="ECO:0000313" key="10">
    <source>
        <dbReference type="Proteomes" id="UP000657200"/>
    </source>
</evidence>
<keyword evidence="10" id="KW-1185">Reference proteome</keyword>
<evidence type="ECO:0000313" key="9">
    <source>
        <dbReference type="Proteomes" id="UP000068250"/>
    </source>
</evidence>
<dbReference type="EMBL" id="LN609302">
    <property type="protein sequence ID" value="CEF55127.1"/>
    <property type="molecule type" value="Genomic_DNA"/>
</dbReference>
<dbReference type="PANTHER" id="PTHR14503:SF4">
    <property type="entry name" value="LARGE RIBOSOMAL SUBUNIT PROTEIN BL34M"/>
    <property type="match status" value="1"/>
</dbReference>
<feature type="compositionally biased region" description="Basic residues" evidence="6">
    <location>
        <begin position="10"/>
        <end position="19"/>
    </location>
</feature>
<dbReference type="RefSeq" id="WP_081774758.1">
    <property type="nucleotide sequence ID" value="NZ_JBNZCO010000001.1"/>
</dbReference>
<evidence type="ECO:0000313" key="8">
    <source>
        <dbReference type="EMBL" id="NHO38667.1"/>
    </source>
</evidence>
<dbReference type="FunFam" id="1.10.287.3980:FF:000001">
    <property type="entry name" value="Mitochondrial ribosomal protein L34"/>
    <property type="match status" value="1"/>
</dbReference>
<dbReference type="InterPro" id="IPR020939">
    <property type="entry name" value="Ribosomal_bL34_CS"/>
</dbReference>
<sequence>MKRTYQPSRLVRKRRHGFRTRSATVGGRRILANRRSKGRKRLSA</sequence>
<protein>
    <recommendedName>
        <fullName evidence="4 5">Large ribosomal subunit protein bL34</fullName>
    </recommendedName>
</protein>
<dbReference type="STRING" id="431306.AGA_1162"/>
<evidence type="ECO:0000256" key="6">
    <source>
        <dbReference type="SAM" id="MobiDB-lite"/>
    </source>
</evidence>
<evidence type="ECO:0000256" key="4">
    <source>
        <dbReference type="ARBA" id="ARBA00035177"/>
    </source>
</evidence>
<dbReference type="GO" id="GO:0003735">
    <property type="term" value="F:structural constituent of ribosome"/>
    <property type="evidence" value="ECO:0007669"/>
    <property type="project" value="InterPro"/>
</dbReference>
<dbReference type="GeneID" id="91558412"/>
<dbReference type="NCBIfam" id="TIGR01030">
    <property type="entry name" value="rpmH_bact"/>
    <property type="match status" value="1"/>
</dbReference>
<proteinExistence type="inferred from homology"/>
<comment type="similarity">
    <text evidence="1 5">Belongs to the bacterial ribosomal protein bL34 family.</text>
</comment>
<dbReference type="PATRIC" id="fig|431306.5.peg.1181"/>
<dbReference type="InterPro" id="IPR000271">
    <property type="entry name" value="Ribosomal_bL34"/>
</dbReference>
<name>A0A0U5F3F7_9PROT</name>
<reference evidence="9" key="1">
    <citation type="submission" date="2014-09" db="EMBL/GenBank/DDBJ databases">
        <authorList>
            <person name="Illeghems K.G."/>
        </authorList>
    </citation>
    <scope>NUCLEOTIDE SEQUENCE [LARGE SCALE GENOMIC DNA]</scope>
    <source>
        <strain evidence="9">LMG 23848T</strain>
    </source>
</reference>
<dbReference type="Proteomes" id="UP000068250">
    <property type="component" value="Chromosome I"/>
</dbReference>
<feature type="compositionally biased region" description="Basic residues" evidence="6">
    <location>
        <begin position="31"/>
        <end position="44"/>
    </location>
</feature>
<evidence type="ECO:0000313" key="7">
    <source>
        <dbReference type="EMBL" id="CEF55127.1"/>
    </source>
</evidence>
<feature type="region of interest" description="Disordered" evidence="6">
    <location>
        <begin position="1"/>
        <end position="44"/>
    </location>
</feature>
<dbReference type="GO" id="GO:0005840">
    <property type="term" value="C:ribosome"/>
    <property type="evidence" value="ECO:0007669"/>
    <property type="project" value="UniProtKB-KW"/>
</dbReference>
<keyword evidence="2 5" id="KW-0689">Ribosomal protein</keyword>
<dbReference type="EMBL" id="WOTE01000001">
    <property type="protein sequence ID" value="NHO38667.1"/>
    <property type="molecule type" value="Genomic_DNA"/>
</dbReference>
<accession>A0A0U5F3F7</accession>
<dbReference type="Pfam" id="PF00468">
    <property type="entry name" value="Ribosomal_L34"/>
    <property type="match status" value="1"/>
</dbReference>
<dbReference type="Proteomes" id="UP000657200">
    <property type="component" value="Unassembled WGS sequence"/>
</dbReference>